<dbReference type="InterPro" id="IPR044068">
    <property type="entry name" value="CB"/>
</dbReference>
<keyword evidence="3 5" id="KW-0238">DNA-binding</keyword>
<evidence type="ECO:0000313" key="7">
    <source>
        <dbReference type="EMBL" id="RAW15515.1"/>
    </source>
</evidence>
<evidence type="ECO:0000313" key="8">
    <source>
        <dbReference type="Proteomes" id="UP000250642"/>
    </source>
</evidence>
<dbReference type="Pfam" id="PF02899">
    <property type="entry name" value="Phage_int_SAM_1"/>
    <property type="match status" value="1"/>
</dbReference>
<name>A0A329QT75_9BACL</name>
<dbReference type="Pfam" id="PF00589">
    <property type="entry name" value="Phage_integrase"/>
    <property type="match status" value="1"/>
</dbReference>
<protein>
    <recommendedName>
        <fullName evidence="6">Core-binding (CB) domain-containing protein</fullName>
    </recommendedName>
</protein>
<dbReference type="EMBL" id="QEVW01000007">
    <property type="protein sequence ID" value="RAW15515.1"/>
    <property type="molecule type" value="Genomic_DNA"/>
</dbReference>
<dbReference type="GO" id="GO:0003677">
    <property type="term" value="F:DNA binding"/>
    <property type="evidence" value="ECO:0007669"/>
    <property type="project" value="UniProtKB-UniRule"/>
</dbReference>
<dbReference type="InterPro" id="IPR010998">
    <property type="entry name" value="Integrase_recombinase_N"/>
</dbReference>
<dbReference type="InterPro" id="IPR004107">
    <property type="entry name" value="Integrase_SAM-like_N"/>
</dbReference>
<dbReference type="CDD" id="cd00397">
    <property type="entry name" value="DNA_BRE_C"/>
    <property type="match status" value="1"/>
</dbReference>
<dbReference type="SUPFAM" id="SSF56349">
    <property type="entry name" value="DNA breaking-rejoining enzymes"/>
    <property type="match status" value="1"/>
</dbReference>
<keyword evidence="2" id="KW-0229">DNA integration</keyword>
<evidence type="ECO:0000259" key="6">
    <source>
        <dbReference type="PROSITE" id="PS51900"/>
    </source>
</evidence>
<dbReference type="Proteomes" id="UP000250642">
    <property type="component" value="Unassembled WGS sequence"/>
</dbReference>
<dbReference type="PROSITE" id="PS51900">
    <property type="entry name" value="CB"/>
    <property type="match status" value="1"/>
</dbReference>
<dbReference type="AlphaFoldDB" id="A0A329QT75"/>
<evidence type="ECO:0000256" key="5">
    <source>
        <dbReference type="PROSITE-ProRule" id="PRU01248"/>
    </source>
</evidence>
<accession>A0A329QT75</accession>
<evidence type="ECO:0000256" key="4">
    <source>
        <dbReference type="ARBA" id="ARBA00023172"/>
    </source>
</evidence>
<sequence>MSKNLFFRRPNCHLFYHCKKLQCYAQISPFQKLLSLVPLQQNILCILSPEGGDSIIDLQNSSYLNSVKLKRTSKISNKQRKIDHLTKKQRKELIRLHADMDNVLIANSKVTRYSEGKSTKRDAKKGNQGKLGVDGIWSSLTFTRYKKSCRTFLKYCYENFDKVHSLRDIKPRMVGSFVQSLLDKGRSAKTISAYVSAINKLAESSVKAGIKGHAKLVNDKHRSMIPIARKAERRRGSIGGVGYTLREAQIIARQAAKYYSLYEETLVDVLLYAGPRISEVLRISFEQVDFDKQCIYLNKKNQNKNNRPRVLPLPPFVIEKLKVLEPFIPNKQTNIWGHKMTEKQIRAMVKHCAALGKVKYCGVHDFRKSCLIWHTRKIKNWSKEQLTAAIMQFVSTDTRLNPDRLQDGIELPKYSPEQLMQRQKRWLMNQYLTQLLGHSRNDATVPYKRT</sequence>
<gene>
    <name evidence="7" type="ORF">DC345_12530</name>
</gene>
<dbReference type="GO" id="GO:0015074">
    <property type="term" value="P:DNA integration"/>
    <property type="evidence" value="ECO:0007669"/>
    <property type="project" value="UniProtKB-KW"/>
</dbReference>
<feature type="domain" description="Core-binding (CB)" evidence="6">
    <location>
        <begin position="127"/>
        <end position="206"/>
    </location>
</feature>
<dbReference type="InterPro" id="IPR011010">
    <property type="entry name" value="DNA_brk_join_enz"/>
</dbReference>
<reference evidence="7 8" key="1">
    <citation type="submission" date="2018-04" db="EMBL/GenBank/DDBJ databases">
        <title>Paenibacillus taichungensis Genome sequencing and assembly.</title>
        <authorList>
            <person name="Xu J."/>
            <person name="Rensing C."/>
            <person name="Mazhar H.S."/>
        </authorList>
    </citation>
    <scope>NUCLEOTIDE SEQUENCE [LARGE SCALE GENOMIC DNA]</scope>
    <source>
        <strain evidence="7 8">NC1</strain>
    </source>
</reference>
<dbReference type="PANTHER" id="PTHR30349:SF41">
    <property type="entry name" value="INTEGRASE_RECOMBINASE PROTEIN MJ0367-RELATED"/>
    <property type="match status" value="1"/>
</dbReference>
<comment type="caution">
    <text evidence="7">The sequence shown here is derived from an EMBL/GenBank/DDBJ whole genome shotgun (WGS) entry which is preliminary data.</text>
</comment>
<dbReference type="InterPro" id="IPR050090">
    <property type="entry name" value="Tyrosine_recombinase_XerCD"/>
</dbReference>
<dbReference type="InterPro" id="IPR002104">
    <property type="entry name" value="Integrase_catalytic"/>
</dbReference>
<organism evidence="7 8">
    <name type="scientific">Paenibacillus taichungensis</name>
    <dbReference type="NCBI Taxonomy" id="484184"/>
    <lineage>
        <taxon>Bacteria</taxon>
        <taxon>Bacillati</taxon>
        <taxon>Bacillota</taxon>
        <taxon>Bacilli</taxon>
        <taxon>Bacillales</taxon>
        <taxon>Paenibacillaceae</taxon>
        <taxon>Paenibacillus</taxon>
    </lineage>
</organism>
<comment type="similarity">
    <text evidence="1">Belongs to the 'phage' integrase family.</text>
</comment>
<evidence type="ECO:0000256" key="1">
    <source>
        <dbReference type="ARBA" id="ARBA00008857"/>
    </source>
</evidence>
<dbReference type="Gene3D" id="1.10.150.130">
    <property type="match status" value="1"/>
</dbReference>
<dbReference type="PANTHER" id="PTHR30349">
    <property type="entry name" value="PHAGE INTEGRASE-RELATED"/>
    <property type="match status" value="1"/>
</dbReference>
<dbReference type="Gene3D" id="1.10.443.10">
    <property type="entry name" value="Intergrase catalytic core"/>
    <property type="match status" value="1"/>
</dbReference>
<dbReference type="InterPro" id="IPR013762">
    <property type="entry name" value="Integrase-like_cat_sf"/>
</dbReference>
<dbReference type="GO" id="GO:0006310">
    <property type="term" value="P:DNA recombination"/>
    <property type="evidence" value="ECO:0007669"/>
    <property type="project" value="UniProtKB-KW"/>
</dbReference>
<evidence type="ECO:0000256" key="2">
    <source>
        <dbReference type="ARBA" id="ARBA00022908"/>
    </source>
</evidence>
<evidence type="ECO:0000256" key="3">
    <source>
        <dbReference type="ARBA" id="ARBA00023125"/>
    </source>
</evidence>
<proteinExistence type="inferred from homology"/>
<keyword evidence="4" id="KW-0233">DNA recombination</keyword>